<dbReference type="EMBL" id="DUZY01000002">
    <property type="protein sequence ID" value="DAD27012.1"/>
    <property type="molecule type" value="Genomic_DNA"/>
</dbReference>
<proteinExistence type="predicted"/>
<gene>
    <name evidence="2" type="ORF">HUJ06_028480</name>
</gene>
<reference evidence="2 3" key="1">
    <citation type="journal article" date="2020" name="Mol. Biol. Evol.">
        <title>Distinct Expression and Methylation Patterns for Genes with Different Fates following a Single Whole-Genome Duplication in Flowering Plants.</title>
        <authorList>
            <person name="Shi T."/>
            <person name="Rahmani R.S."/>
            <person name="Gugger P.F."/>
            <person name="Wang M."/>
            <person name="Li H."/>
            <person name="Zhang Y."/>
            <person name="Li Z."/>
            <person name="Wang Q."/>
            <person name="Van de Peer Y."/>
            <person name="Marchal K."/>
            <person name="Chen J."/>
        </authorList>
    </citation>
    <scope>NUCLEOTIDE SEQUENCE [LARGE SCALE GENOMIC DNA]</scope>
    <source>
        <tissue evidence="2">Leaf</tissue>
    </source>
</reference>
<protein>
    <submittedName>
        <fullName evidence="2">Uncharacterized protein</fullName>
    </submittedName>
</protein>
<accession>A0A822Y415</accession>
<evidence type="ECO:0000313" key="3">
    <source>
        <dbReference type="Proteomes" id="UP000607653"/>
    </source>
</evidence>
<organism evidence="2 3">
    <name type="scientific">Nelumbo nucifera</name>
    <name type="common">Sacred lotus</name>
    <dbReference type="NCBI Taxonomy" id="4432"/>
    <lineage>
        <taxon>Eukaryota</taxon>
        <taxon>Viridiplantae</taxon>
        <taxon>Streptophyta</taxon>
        <taxon>Embryophyta</taxon>
        <taxon>Tracheophyta</taxon>
        <taxon>Spermatophyta</taxon>
        <taxon>Magnoliopsida</taxon>
        <taxon>Proteales</taxon>
        <taxon>Nelumbonaceae</taxon>
        <taxon>Nelumbo</taxon>
    </lineage>
</organism>
<evidence type="ECO:0000256" key="1">
    <source>
        <dbReference type="SAM" id="MobiDB-lite"/>
    </source>
</evidence>
<keyword evidence="3" id="KW-1185">Reference proteome</keyword>
<name>A0A822Y415_NELNU</name>
<dbReference type="AlphaFoldDB" id="A0A822Y415"/>
<comment type="caution">
    <text evidence="2">The sequence shown here is derived from an EMBL/GenBank/DDBJ whole genome shotgun (WGS) entry which is preliminary data.</text>
</comment>
<feature type="region of interest" description="Disordered" evidence="1">
    <location>
        <begin position="1"/>
        <end position="26"/>
    </location>
</feature>
<feature type="compositionally biased region" description="Low complexity" evidence="1">
    <location>
        <begin position="1"/>
        <end position="24"/>
    </location>
</feature>
<sequence>MSKNWLLNNKNSNKSENRNPNPSEVIRNPDMTLLELINSINWEQENYPQYDDFKVLPFLAINIINPHNHLTS</sequence>
<dbReference type="Proteomes" id="UP000607653">
    <property type="component" value="Unassembled WGS sequence"/>
</dbReference>
<evidence type="ECO:0000313" key="2">
    <source>
        <dbReference type="EMBL" id="DAD27012.1"/>
    </source>
</evidence>